<name>A0A0E9U8T0_ANGAN</name>
<dbReference type="AlphaFoldDB" id="A0A0E9U8T0"/>
<accession>A0A0E9U8T0</accession>
<protein>
    <submittedName>
        <fullName evidence="1">Uncharacterized protein</fullName>
    </submittedName>
</protein>
<evidence type="ECO:0000313" key="1">
    <source>
        <dbReference type="EMBL" id="JAH62294.1"/>
    </source>
</evidence>
<organism evidence="1">
    <name type="scientific">Anguilla anguilla</name>
    <name type="common">European freshwater eel</name>
    <name type="synonym">Muraena anguilla</name>
    <dbReference type="NCBI Taxonomy" id="7936"/>
    <lineage>
        <taxon>Eukaryota</taxon>
        <taxon>Metazoa</taxon>
        <taxon>Chordata</taxon>
        <taxon>Craniata</taxon>
        <taxon>Vertebrata</taxon>
        <taxon>Euteleostomi</taxon>
        <taxon>Actinopterygii</taxon>
        <taxon>Neopterygii</taxon>
        <taxon>Teleostei</taxon>
        <taxon>Anguilliformes</taxon>
        <taxon>Anguillidae</taxon>
        <taxon>Anguilla</taxon>
    </lineage>
</organism>
<reference evidence="1" key="1">
    <citation type="submission" date="2014-11" db="EMBL/GenBank/DDBJ databases">
        <authorList>
            <person name="Amaro Gonzalez C."/>
        </authorList>
    </citation>
    <scope>NUCLEOTIDE SEQUENCE</scope>
</reference>
<sequence>MKTIFGDKTAFHVFNLSTNSIIATQEV</sequence>
<dbReference type="EMBL" id="GBXM01046283">
    <property type="protein sequence ID" value="JAH62294.1"/>
    <property type="molecule type" value="Transcribed_RNA"/>
</dbReference>
<reference evidence="1" key="2">
    <citation type="journal article" date="2015" name="Fish Shellfish Immunol.">
        <title>Early steps in the European eel (Anguilla anguilla)-Vibrio vulnificus interaction in the gills: Role of the RtxA13 toxin.</title>
        <authorList>
            <person name="Callol A."/>
            <person name="Pajuelo D."/>
            <person name="Ebbesson L."/>
            <person name="Teles M."/>
            <person name="MacKenzie S."/>
            <person name="Amaro C."/>
        </authorList>
    </citation>
    <scope>NUCLEOTIDE SEQUENCE</scope>
</reference>
<proteinExistence type="predicted"/>